<evidence type="ECO:0000256" key="12">
    <source>
        <dbReference type="ARBA" id="ARBA00047614"/>
    </source>
</evidence>
<feature type="active site" evidence="14">
    <location>
        <position position="214"/>
    </location>
</feature>
<dbReference type="PANTHER" id="PTHR23132:SF25">
    <property type="entry name" value="D-ALANINE--D-ALANINE LIGASE A"/>
    <property type="match status" value="1"/>
</dbReference>
<evidence type="ECO:0000256" key="4">
    <source>
        <dbReference type="ARBA" id="ARBA00022723"/>
    </source>
</evidence>
<comment type="pathway">
    <text evidence="13">Cell wall biogenesis; peptidoglycan biosynthesis.</text>
</comment>
<comment type="similarity">
    <text evidence="2 13">Belongs to the D-alanine--D-alanine ligase family.</text>
</comment>
<comment type="subcellular location">
    <subcellularLocation>
        <location evidence="13">Cytoplasm</location>
    </subcellularLocation>
</comment>
<evidence type="ECO:0000256" key="8">
    <source>
        <dbReference type="ARBA" id="ARBA00022960"/>
    </source>
</evidence>
<feature type="domain" description="ATP-grasp" evidence="17">
    <location>
        <begin position="165"/>
        <end position="375"/>
    </location>
</feature>
<comment type="catalytic activity">
    <reaction evidence="12 13">
        <text>2 D-alanine + ATP = D-alanyl-D-alanine + ADP + phosphate + H(+)</text>
        <dbReference type="Rhea" id="RHEA:11224"/>
        <dbReference type="ChEBI" id="CHEBI:15378"/>
        <dbReference type="ChEBI" id="CHEBI:30616"/>
        <dbReference type="ChEBI" id="CHEBI:43474"/>
        <dbReference type="ChEBI" id="CHEBI:57416"/>
        <dbReference type="ChEBI" id="CHEBI:57822"/>
        <dbReference type="ChEBI" id="CHEBI:456216"/>
        <dbReference type="EC" id="6.3.2.4"/>
    </reaction>
</comment>
<evidence type="ECO:0000256" key="14">
    <source>
        <dbReference type="PIRSR" id="PIRSR039102-1"/>
    </source>
</evidence>
<comment type="cofactor">
    <cofactor evidence="15">
        <name>Mg(2+)</name>
        <dbReference type="ChEBI" id="CHEBI:18420"/>
    </cofactor>
    <cofactor evidence="15">
        <name>Mn(2+)</name>
        <dbReference type="ChEBI" id="CHEBI:29035"/>
    </cofactor>
    <text evidence="15">Binds 2 magnesium or manganese ions per subunit.</text>
</comment>
<dbReference type="UniPathway" id="UPA00219"/>
<feature type="binding site" evidence="15">
    <location>
        <position position="325"/>
    </location>
    <ligand>
        <name>Mg(2+)</name>
        <dbReference type="ChEBI" id="CHEBI:18420"/>
        <label>1</label>
    </ligand>
</feature>
<comment type="function">
    <text evidence="13">Cell wall formation.</text>
</comment>
<evidence type="ECO:0000259" key="17">
    <source>
        <dbReference type="PROSITE" id="PS50975"/>
    </source>
</evidence>
<dbReference type="GO" id="GO:0005524">
    <property type="term" value="F:ATP binding"/>
    <property type="evidence" value="ECO:0007669"/>
    <property type="project" value="UniProtKB-UniRule"/>
</dbReference>
<dbReference type="PANTHER" id="PTHR23132">
    <property type="entry name" value="D-ALANINE--D-ALANINE LIGASE"/>
    <property type="match status" value="1"/>
</dbReference>
<reference evidence="18 19" key="1">
    <citation type="submission" date="2019-10" db="EMBL/GenBank/DDBJ databases">
        <title>New genus of Silvanigrellaceae.</title>
        <authorList>
            <person name="Pitt A."/>
            <person name="Hahn M.W."/>
        </authorList>
    </citation>
    <scope>NUCLEOTIDE SEQUENCE [LARGE SCALE GENOMIC DNA]</scope>
    <source>
        <strain evidence="18 19">33A1-SZDP</strain>
    </source>
</reference>
<dbReference type="GO" id="GO:0008360">
    <property type="term" value="P:regulation of cell shape"/>
    <property type="evidence" value="ECO:0007669"/>
    <property type="project" value="UniProtKB-KW"/>
</dbReference>
<evidence type="ECO:0000256" key="10">
    <source>
        <dbReference type="ARBA" id="ARBA00023211"/>
    </source>
</evidence>
<dbReference type="PROSITE" id="PS00843">
    <property type="entry name" value="DALA_DALA_LIGASE_1"/>
    <property type="match status" value="1"/>
</dbReference>
<dbReference type="GO" id="GO:0005829">
    <property type="term" value="C:cytosol"/>
    <property type="evidence" value="ECO:0007669"/>
    <property type="project" value="TreeGrafter"/>
</dbReference>
<dbReference type="EC" id="6.3.2.4" evidence="13"/>
<dbReference type="Pfam" id="PF01820">
    <property type="entry name" value="Dala_Dala_lig_N"/>
    <property type="match status" value="1"/>
</dbReference>
<name>A0A833N6I5_9BACT</name>
<comment type="cofactor">
    <cofactor evidence="1">
        <name>Mn(2+)</name>
        <dbReference type="ChEBI" id="CHEBI:29035"/>
    </cofactor>
</comment>
<evidence type="ECO:0000256" key="5">
    <source>
        <dbReference type="ARBA" id="ARBA00022741"/>
    </source>
</evidence>
<dbReference type="Gene3D" id="3.40.50.20">
    <property type="match status" value="1"/>
</dbReference>
<dbReference type="SUPFAM" id="SSF52440">
    <property type="entry name" value="PreATP-grasp domain"/>
    <property type="match status" value="1"/>
</dbReference>
<evidence type="ECO:0000256" key="16">
    <source>
        <dbReference type="PROSITE-ProRule" id="PRU00409"/>
    </source>
</evidence>
<evidence type="ECO:0000256" key="6">
    <source>
        <dbReference type="ARBA" id="ARBA00022840"/>
    </source>
</evidence>
<feature type="active site" evidence="14">
    <location>
        <position position="21"/>
    </location>
</feature>
<dbReference type="GO" id="GO:0046872">
    <property type="term" value="F:metal ion binding"/>
    <property type="evidence" value="ECO:0007669"/>
    <property type="project" value="UniProtKB-KW"/>
</dbReference>
<dbReference type="Gene3D" id="3.30.470.20">
    <property type="entry name" value="ATP-grasp fold, B domain"/>
    <property type="match status" value="1"/>
</dbReference>
<feature type="binding site" evidence="15">
    <location>
        <position position="339"/>
    </location>
    <ligand>
        <name>Mg(2+)</name>
        <dbReference type="ChEBI" id="CHEBI:18420"/>
        <label>2</label>
    </ligand>
</feature>
<dbReference type="InterPro" id="IPR011127">
    <property type="entry name" value="Dala_Dala_lig_N"/>
</dbReference>
<organism evidence="18 19">
    <name type="scientific">Fluviispira multicolorata</name>
    <dbReference type="NCBI Taxonomy" id="2654512"/>
    <lineage>
        <taxon>Bacteria</taxon>
        <taxon>Pseudomonadati</taxon>
        <taxon>Bdellovibrionota</taxon>
        <taxon>Oligoflexia</taxon>
        <taxon>Silvanigrellales</taxon>
        <taxon>Silvanigrellaceae</taxon>
        <taxon>Fluviispira</taxon>
    </lineage>
</organism>
<dbReference type="RefSeq" id="WP_152211591.1">
    <property type="nucleotide sequence ID" value="NZ_WFLN01000004.1"/>
</dbReference>
<feature type="binding site" evidence="15">
    <location>
        <position position="341"/>
    </location>
    <ligand>
        <name>Mg(2+)</name>
        <dbReference type="ChEBI" id="CHEBI:18420"/>
        <label>2</label>
    </ligand>
</feature>
<proteinExistence type="inferred from homology"/>
<evidence type="ECO:0000256" key="7">
    <source>
        <dbReference type="ARBA" id="ARBA00022842"/>
    </source>
</evidence>
<dbReference type="AlphaFoldDB" id="A0A833N6I5"/>
<dbReference type="NCBIfam" id="NF002528">
    <property type="entry name" value="PRK01966.1-4"/>
    <property type="match status" value="1"/>
</dbReference>
<dbReference type="GO" id="GO:0008716">
    <property type="term" value="F:D-alanine-D-alanine ligase activity"/>
    <property type="evidence" value="ECO:0007669"/>
    <property type="project" value="UniProtKB-UniRule"/>
</dbReference>
<dbReference type="SUPFAM" id="SSF56059">
    <property type="entry name" value="Glutathione synthetase ATP-binding domain-like"/>
    <property type="match status" value="1"/>
</dbReference>
<dbReference type="GO" id="GO:0009252">
    <property type="term" value="P:peptidoglycan biosynthetic process"/>
    <property type="evidence" value="ECO:0007669"/>
    <property type="project" value="UniProtKB-UniRule"/>
</dbReference>
<dbReference type="InterPro" id="IPR016185">
    <property type="entry name" value="PreATP-grasp_dom_sf"/>
</dbReference>
<keyword evidence="8 13" id="KW-0133">Cell shape</keyword>
<dbReference type="InterPro" id="IPR013815">
    <property type="entry name" value="ATP_grasp_subdomain_1"/>
</dbReference>
<protein>
    <recommendedName>
        <fullName evidence="13">D-alanine--D-alanine ligase</fullName>
        <ecNumber evidence="13">6.3.2.4</ecNumber>
    </recommendedName>
    <alternativeName>
        <fullName evidence="13">D-Ala-D-Ala ligase</fullName>
    </alternativeName>
    <alternativeName>
        <fullName evidence="13">D-alanylalanine synthetase</fullName>
    </alternativeName>
</protein>
<evidence type="ECO:0000256" key="15">
    <source>
        <dbReference type="PIRSR" id="PIRSR039102-3"/>
    </source>
</evidence>
<keyword evidence="10 15" id="KW-0464">Manganese</keyword>
<keyword evidence="5 16" id="KW-0547">Nucleotide-binding</keyword>
<dbReference type="PIRSF" id="PIRSF039102">
    <property type="entry name" value="Ddl/VanB"/>
    <property type="match status" value="1"/>
</dbReference>
<keyword evidence="3 13" id="KW-0436">Ligase</keyword>
<dbReference type="Pfam" id="PF07478">
    <property type="entry name" value="Dala_Dala_lig_C"/>
    <property type="match status" value="1"/>
</dbReference>
<sequence length="392" mass="44048">MNQFHNFENTVAVLFGGRSSEHEISLRSAVFIFKNIPDKYNIIPVGINRNGIYYSLEGTFKAKDFLDITVQDLSEIIEGRSLIKIPDRKNIKSVILPHLAEEIAKDFDSFPYRILNLEASCFFPVLHGQNGEDGRLQGLFELAEVAYVGCDIRASVVGIDKDIAKRLARDAGISIAKYEVVVGEVYFKNQEETLINLERAIGYPCFVKPNSLGSAVGTGRAKNRLELQKLLIEALSFDQKVLVEEPMSGTEVECAFLGTSAFPKITLAGEIVTKDFYSYEEKYSNASEATSNIPAKIDSERMQELKTLAEKIAKATGISGLCRIDFWNCKTLNRFVFNEINTLPGLTSISMFPKLWEYEGILGNIWIEDIIEQAYARRKWMAKSQYGIRASI</sequence>
<dbReference type="InterPro" id="IPR000291">
    <property type="entry name" value="D-Ala_lig_Van_CS"/>
</dbReference>
<evidence type="ECO:0000256" key="9">
    <source>
        <dbReference type="ARBA" id="ARBA00022984"/>
    </source>
</evidence>
<keyword evidence="9 13" id="KW-0573">Peptidoglycan synthesis</keyword>
<evidence type="ECO:0000313" key="19">
    <source>
        <dbReference type="Proteomes" id="UP000442694"/>
    </source>
</evidence>
<dbReference type="GO" id="GO:0071555">
    <property type="term" value="P:cell wall organization"/>
    <property type="evidence" value="ECO:0007669"/>
    <property type="project" value="UniProtKB-KW"/>
</dbReference>
<keyword evidence="19" id="KW-1185">Reference proteome</keyword>
<dbReference type="InterPro" id="IPR011095">
    <property type="entry name" value="Dala_Dala_lig_C"/>
</dbReference>
<evidence type="ECO:0000256" key="13">
    <source>
        <dbReference type="HAMAP-Rule" id="MF_00047"/>
    </source>
</evidence>
<evidence type="ECO:0000256" key="1">
    <source>
        <dbReference type="ARBA" id="ARBA00001936"/>
    </source>
</evidence>
<dbReference type="EMBL" id="WFLN01000004">
    <property type="protein sequence ID" value="KAB8033505.1"/>
    <property type="molecule type" value="Genomic_DNA"/>
</dbReference>
<keyword evidence="7 15" id="KW-0460">Magnesium</keyword>
<keyword evidence="13" id="KW-0963">Cytoplasm</keyword>
<dbReference type="NCBIfam" id="TIGR01205">
    <property type="entry name" value="D_ala_D_alaTIGR"/>
    <property type="match status" value="1"/>
</dbReference>
<dbReference type="InterPro" id="IPR005905">
    <property type="entry name" value="D_ala_D_ala"/>
</dbReference>
<dbReference type="Proteomes" id="UP000442694">
    <property type="component" value="Unassembled WGS sequence"/>
</dbReference>
<keyword evidence="11 13" id="KW-0961">Cell wall biogenesis/degradation</keyword>
<comment type="caution">
    <text evidence="18">The sequence shown here is derived from an EMBL/GenBank/DDBJ whole genome shotgun (WGS) entry which is preliminary data.</text>
</comment>
<dbReference type="InterPro" id="IPR011761">
    <property type="entry name" value="ATP-grasp"/>
</dbReference>
<evidence type="ECO:0000256" key="11">
    <source>
        <dbReference type="ARBA" id="ARBA00023316"/>
    </source>
</evidence>
<evidence type="ECO:0000313" key="18">
    <source>
        <dbReference type="EMBL" id="KAB8033505.1"/>
    </source>
</evidence>
<feature type="active site" evidence="14">
    <location>
        <position position="350"/>
    </location>
</feature>
<accession>A0A833N6I5</accession>
<evidence type="ECO:0000256" key="3">
    <source>
        <dbReference type="ARBA" id="ARBA00022598"/>
    </source>
</evidence>
<dbReference type="PROSITE" id="PS50975">
    <property type="entry name" value="ATP_GRASP"/>
    <property type="match status" value="1"/>
</dbReference>
<dbReference type="Gene3D" id="3.30.1490.20">
    <property type="entry name" value="ATP-grasp fold, A domain"/>
    <property type="match status" value="1"/>
</dbReference>
<gene>
    <name evidence="13" type="primary">ddl</name>
    <name evidence="18" type="ORF">GCL57_02030</name>
</gene>
<keyword evidence="4 15" id="KW-0479">Metal-binding</keyword>
<keyword evidence="6 16" id="KW-0067">ATP-binding</keyword>
<evidence type="ECO:0000256" key="2">
    <source>
        <dbReference type="ARBA" id="ARBA00010871"/>
    </source>
</evidence>
<dbReference type="HAMAP" id="MF_00047">
    <property type="entry name" value="Dala_Dala_lig"/>
    <property type="match status" value="1"/>
</dbReference>
<feature type="binding site" evidence="15">
    <location>
        <position position="339"/>
    </location>
    <ligand>
        <name>Mg(2+)</name>
        <dbReference type="ChEBI" id="CHEBI:18420"/>
        <label>1</label>
    </ligand>
</feature>